<name>A0A0A9G687_ARUDO</name>
<proteinExistence type="predicted"/>
<dbReference type="GO" id="GO:0003700">
    <property type="term" value="F:DNA-binding transcription factor activity"/>
    <property type="evidence" value="ECO:0007669"/>
    <property type="project" value="InterPro"/>
</dbReference>
<dbReference type="EMBL" id="GBRH01177316">
    <property type="protein sequence ID" value="JAE20580.1"/>
    <property type="molecule type" value="Transcribed_RNA"/>
</dbReference>
<evidence type="ECO:0000256" key="1">
    <source>
        <dbReference type="SAM" id="Coils"/>
    </source>
</evidence>
<dbReference type="PROSITE" id="PS51297">
    <property type="entry name" value="K_BOX"/>
    <property type="match status" value="1"/>
</dbReference>
<dbReference type="GO" id="GO:0005634">
    <property type="term" value="C:nucleus"/>
    <property type="evidence" value="ECO:0007669"/>
    <property type="project" value="InterPro"/>
</dbReference>
<reference evidence="3" key="2">
    <citation type="journal article" date="2015" name="Data Brief">
        <title>Shoot transcriptome of the giant reed, Arundo donax.</title>
        <authorList>
            <person name="Barrero R.A."/>
            <person name="Guerrero F.D."/>
            <person name="Moolhuijzen P."/>
            <person name="Goolsby J.A."/>
            <person name="Tidwell J."/>
            <person name="Bellgard S.E."/>
            <person name="Bellgard M.I."/>
        </authorList>
    </citation>
    <scope>NUCLEOTIDE SEQUENCE</scope>
    <source>
        <tissue evidence="3">Shoot tissue taken approximately 20 cm above the soil surface</tissue>
    </source>
</reference>
<evidence type="ECO:0000259" key="2">
    <source>
        <dbReference type="PROSITE" id="PS51297"/>
    </source>
</evidence>
<dbReference type="Pfam" id="PF01486">
    <property type="entry name" value="K-box"/>
    <property type="match status" value="1"/>
</dbReference>
<sequence>MERILDRYERHLLSKGGDVMEEHPELQGNMCYDHIMLRSRIEALQKSQRNLMGEQLDSLTLREIQQLERQIDSALRNIRSRKNHVLLNTIRELQQKERLLMEQNTLLKKEKADLEASLNKNSTVFSTEAAVTVPNLNIGAGDSDEPGPVGGSSGVLPWWMLRPSADS</sequence>
<keyword evidence="1" id="KW-0175">Coiled coil</keyword>
<evidence type="ECO:0000313" key="3">
    <source>
        <dbReference type="EMBL" id="JAE20580.1"/>
    </source>
</evidence>
<dbReference type="InterPro" id="IPR002487">
    <property type="entry name" value="TF_Kbox"/>
</dbReference>
<protein>
    <recommendedName>
        <fullName evidence="2">K-box domain-containing protein</fullName>
    </recommendedName>
</protein>
<feature type="coiled-coil region" evidence="1">
    <location>
        <begin position="64"/>
        <end position="113"/>
    </location>
</feature>
<reference evidence="3" key="1">
    <citation type="submission" date="2014-09" db="EMBL/GenBank/DDBJ databases">
        <authorList>
            <person name="Magalhaes I.L.F."/>
            <person name="Oliveira U."/>
            <person name="Santos F.R."/>
            <person name="Vidigal T.H.D.A."/>
            <person name="Brescovit A.D."/>
            <person name="Santos A.J."/>
        </authorList>
    </citation>
    <scope>NUCLEOTIDE SEQUENCE</scope>
    <source>
        <tissue evidence="3">Shoot tissue taken approximately 20 cm above the soil surface</tissue>
    </source>
</reference>
<feature type="domain" description="K-box" evidence="2">
    <location>
        <begin position="27"/>
        <end position="117"/>
    </location>
</feature>
<organism evidence="3">
    <name type="scientific">Arundo donax</name>
    <name type="common">Giant reed</name>
    <name type="synonym">Donax arundinaceus</name>
    <dbReference type="NCBI Taxonomy" id="35708"/>
    <lineage>
        <taxon>Eukaryota</taxon>
        <taxon>Viridiplantae</taxon>
        <taxon>Streptophyta</taxon>
        <taxon>Embryophyta</taxon>
        <taxon>Tracheophyta</taxon>
        <taxon>Spermatophyta</taxon>
        <taxon>Magnoliopsida</taxon>
        <taxon>Liliopsida</taxon>
        <taxon>Poales</taxon>
        <taxon>Poaceae</taxon>
        <taxon>PACMAD clade</taxon>
        <taxon>Arundinoideae</taxon>
        <taxon>Arundineae</taxon>
        <taxon>Arundo</taxon>
    </lineage>
</organism>
<accession>A0A0A9G687</accession>
<dbReference type="AlphaFoldDB" id="A0A0A9G687"/>